<name>A0A1G9PM26_9SPHI</name>
<dbReference type="AlphaFoldDB" id="A0A1G9PM26"/>
<keyword evidence="1" id="KW-1133">Transmembrane helix</keyword>
<dbReference type="InterPro" id="IPR011050">
    <property type="entry name" value="Pectin_lyase_fold/virulence"/>
</dbReference>
<gene>
    <name evidence="2" type="ORF">SAMN05421820_102693</name>
</gene>
<evidence type="ECO:0000313" key="3">
    <source>
        <dbReference type="Proteomes" id="UP000183200"/>
    </source>
</evidence>
<evidence type="ECO:0000256" key="1">
    <source>
        <dbReference type="SAM" id="Phobius"/>
    </source>
</evidence>
<evidence type="ECO:0000313" key="2">
    <source>
        <dbReference type="EMBL" id="SDL99633.1"/>
    </source>
</evidence>
<accession>A0A1G9PM26</accession>
<dbReference type="EMBL" id="FNGY01000002">
    <property type="protein sequence ID" value="SDL99633.1"/>
    <property type="molecule type" value="Genomic_DNA"/>
</dbReference>
<proteinExistence type="predicted"/>
<evidence type="ECO:0008006" key="4">
    <source>
        <dbReference type="Google" id="ProtNLM"/>
    </source>
</evidence>
<dbReference type="STRING" id="430522.BFS30_18170"/>
<protein>
    <recommendedName>
        <fullName evidence="4">Pectate lyase superfamily protein</fullName>
    </recommendedName>
</protein>
<dbReference type="Proteomes" id="UP000183200">
    <property type="component" value="Unassembled WGS sequence"/>
</dbReference>
<keyword evidence="3" id="KW-1185">Reference proteome</keyword>
<keyword evidence="1" id="KW-0472">Membrane</keyword>
<reference evidence="3" key="1">
    <citation type="submission" date="2016-10" db="EMBL/GenBank/DDBJ databases">
        <authorList>
            <person name="Varghese N."/>
            <person name="Submissions S."/>
        </authorList>
    </citation>
    <scope>NUCLEOTIDE SEQUENCE [LARGE SCALE GENOMIC DNA]</scope>
    <source>
        <strain evidence="3">DSM 19110</strain>
    </source>
</reference>
<keyword evidence="1" id="KW-0812">Transmembrane</keyword>
<organism evidence="2 3">
    <name type="scientific">Pedobacter steynii</name>
    <dbReference type="NCBI Taxonomy" id="430522"/>
    <lineage>
        <taxon>Bacteria</taxon>
        <taxon>Pseudomonadati</taxon>
        <taxon>Bacteroidota</taxon>
        <taxon>Sphingobacteriia</taxon>
        <taxon>Sphingobacteriales</taxon>
        <taxon>Sphingobacteriaceae</taxon>
        <taxon>Pedobacter</taxon>
    </lineage>
</organism>
<sequence length="530" mass="58272">MSDKKVGYYRGIAFTTDNIRFLMKHQSIFSLLILSLSALLFSFINDNGAWTSRFLNVNKNGSITYHPDEKGNTIPDFSAVGYHHGLKEIPELAVVKTLNPVNGDAGNMIQKAIDELSALPADANGHRGAILLTKGTYAIAGTLNIEAGGIVLRGAGTGTEGTRLIASGKGLRSLLKIRGKGKITEIPGTRVQITDKYVPTGAKSFKISNTKGLKSGDKIILFRPGTDNWIHDLKMDQIEAREGTKQWTGADYNLSYEREIVKIQGNTVFIDNPVVMAMDQQYGSGNIFKYEYKGRIQEVGIENMLFESEYASDTDEDHGWIAVDFDHIENGWVTGVTSRFFGYACVSLDGGAKNITVKDSKCLDAKSVITGGKRYSFNNNGQQNLFMDLETTEGRHDYVTGAKTCGPNVFYNCKSRNTHADIGPHHRWASGTLYDNIDTDGEINVQDRGNWGSGHGWAGVTQVIWNCKVKSAAIQNPWVSGKNYAIGLQGKKLAGRLKDKPDGEWEGQGQKGLQPVSLFQAQLRARELKK</sequence>
<dbReference type="SUPFAM" id="SSF51126">
    <property type="entry name" value="Pectin lyase-like"/>
    <property type="match status" value="1"/>
</dbReference>
<feature type="transmembrane region" description="Helical" evidence="1">
    <location>
        <begin position="28"/>
        <end position="44"/>
    </location>
</feature>